<keyword evidence="12" id="KW-0624">Polysaccharide degradation</keyword>
<dbReference type="Gene3D" id="2.70.50.70">
    <property type="match status" value="1"/>
</dbReference>
<dbReference type="CDD" id="cd21175">
    <property type="entry name" value="LPMO_AA9"/>
    <property type="match status" value="1"/>
</dbReference>
<evidence type="ECO:0000256" key="13">
    <source>
        <dbReference type="ARBA" id="ARBA00044502"/>
    </source>
</evidence>
<dbReference type="GO" id="GO:0016787">
    <property type="term" value="F:hydrolase activity"/>
    <property type="evidence" value="ECO:0007669"/>
    <property type="project" value="UniProtKB-KW"/>
</dbReference>
<dbReference type="AlphaFoldDB" id="A0AAE0HGS4"/>
<evidence type="ECO:0000256" key="6">
    <source>
        <dbReference type="ARBA" id="ARBA00023001"/>
    </source>
</evidence>
<evidence type="ECO:0000256" key="12">
    <source>
        <dbReference type="ARBA" id="ARBA00023326"/>
    </source>
</evidence>
<evidence type="ECO:0000256" key="5">
    <source>
        <dbReference type="ARBA" id="ARBA00022729"/>
    </source>
</evidence>
<keyword evidence="3" id="KW-0964">Secreted</keyword>
<dbReference type="Proteomes" id="UP001278766">
    <property type="component" value="Unassembled WGS sequence"/>
</dbReference>
<evidence type="ECO:0000256" key="3">
    <source>
        <dbReference type="ARBA" id="ARBA00022525"/>
    </source>
</evidence>
<dbReference type="PANTHER" id="PTHR33353">
    <property type="entry name" value="PUTATIVE (AFU_ORTHOLOGUE AFUA_1G12560)-RELATED"/>
    <property type="match status" value="1"/>
</dbReference>
<comment type="cofactor">
    <cofactor evidence="1">
        <name>Cu(2+)</name>
        <dbReference type="ChEBI" id="CHEBI:29036"/>
    </cofactor>
</comment>
<reference evidence="19" key="1">
    <citation type="journal article" date="2023" name="Mol. Phylogenet. Evol.">
        <title>Genome-scale phylogeny and comparative genomics of the fungal order Sordariales.</title>
        <authorList>
            <person name="Hensen N."/>
            <person name="Bonometti L."/>
            <person name="Westerberg I."/>
            <person name="Brannstrom I.O."/>
            <person name="Guillou S."/>
            <person name="Cros-Aarteil S."/>
            <person name="Calhoun S."/>
            <person name="Haridas S."/>
            <person name="Kuo A."/>
            <person name="Mondo S."/>
            <person name="Pangilinan J."/>
            <person name="Riley R."/>
            <person name="LaButti K."/>
            <person name="Andreopoulos B."/>
            <person name="Lipzen A."/>
            <person name="Chen C."/>
            <person name="Yan M."/>
            <person name="Daum C."/>
            <person name="Ng V."/>
            <person name="Clum A."/>
            <person name="Steindorff A."/>
            <person name="Ohm R.A."/>
            <person name="Martin F."/>
            <person name="Silar P."/>
            <person name="Natvig D.O."/>
            <person name="Lalanne C."/>
            <person name="Gautier V."/>
            <person name="Ament-Velasquez S.L."/>
            <person name="Kruys A."/>
            <person name="Hutchinson M.I."/>
            <person name="Powell A.J."/>
            <person name="Barry K."/>
            <person name="Miller A.N."/>
            <person name="Grigoriev I.V."/>
            <person name="Debuchy R."/>
            <person name="Gladieux P."/>
            <person name="Hiltunen Thoren M."/>
            <person name="Johannesson H."/>
        </authorList>
    </citation>
    <scope>NUCLEOTIDE SEQUENCE</scope>
    <source>
        <strain evidence="19">CBS 168.71</strain>
    </source>
</reference>
<feature type="compositionally biased region" description="Basic and acidic residues" evidence="16">
    <location>
        <begin position="306"/>
        <end position="315"/>
    </location>
</feature>
<keyword evidence="6" id="KW-0136">Cellulose degradation</keyword>
<comment type="subcellular location">
    <subcellularLocation>
        <location evidence="2">Secreted</location>
    </subcellularLocation>
</comment>
<evidence type="ECO:0000259" key="18">
    <source>
        <dbReference type="Pfam" id="PF03443"/>
    </source>
</evidence>
<dbReference type="PANTHER" id="PTHR33353:SF36">
    <property type="entry name" value="ENDO-BETA-1,4-GLUCANASE D"/>
    <property type="match status" value="1"/>
</dbReference>
<gene>
    <name evidence="19" type="ORF">B0H64DRAFT_322627</name>
</gene>
<keyword evidence="9" id="KW-0503">Monooxygenase</keyword>
<reference evidence="19" key="2">
    <citation type="submission" date="2023-06" db="EMBL/GenBank/DDBJ databases">
        <authorList>
            <consortium name="Lawrence Berkeley National Laboratory"/>
            <person name="Haridas S."/>
            <person name="Hensen N."/>
            <person name="Bonometti L."/>
            <person name="Westerberg I."/>
            <person name="Brannstrom I.O."/>
            <person name="Guillou S."/>
            <person name="Cros-Aarteil S."/>
            <person name="Calhoun S."/>
            <person name="Kuo A."/>
            <person name="Mondo S."/>
            <person name="Pangilinan J."/>
            <person name="Riley R."/>
            <person name="Labutti K."/>
            <person name="Andreopoulos B."/>
            <person name="Lipzen A."/>
            <person name="Chen C."/>
            <person name="Yanf M."/>
            <person name="Daum C."/>
            <person name="Ng V."/>
            <person name="Clum A."/>
            <person name="Steindorff A."/>
            <person name="Ohm R."/>
            <person name="Martin F."/>
            <person name="Silar P."/>
            <person name="Natvig D."/>
            <person name="Lalanne C."/>
            <person name="Gautier V."/>
            <person name="Ament-Velasquez S.L."/>
            <person name="Kruys A."/>
            <person name="Hutchinson M.I."/>
            <person name="Powell A.J."/>
            <person name="Barry K."/>
            <person name="Miller A.N."/>
            <person name="Grigoriev I.V."/>
            <person name="Debuchy R."/>
            <person name="Gladieux P."/>
            <person name="Thoren M.H."/>
            <person name="Johannesson H."/>
        </authorList>
    </citation>
    <scope>NUCLEOTIDE SEQUENCE</scope>
    <source>
        <strain evidence="19">CBS 168.71</strain>
    </source>
</reference>
<dbReference type="GO" id="GO:0005576">
    <property type="term" value="C:extracellular region"/>
    <property type="evidence" value="ECO:0007669"/>
    <property type="project" value="UniProtKB-SubCell"/>
</dbReference>
<keyword evidence="7" id="KW-0560">Oxidoreductase</keyword>
<proteinExistence type="inferred from homology"/>
<keyword evidence="11" id="KW-0119">Carbohydrate metabolism</keyword>
<sequence length="315" mass="33374">MPPPLLTTLLAFLTLTPTATLAHSHLAHILINGQLYHGFDPRPNQPNDPSRVGWWTAATDDGFVTPANYTHPDIICHKSGASPAAHAPVRAGDRVHVQWNGWPMGHVGPVLSYLAGCAGLEGDEAGCTGVDKAALRWTKVDDSQPVLEFVEGAGINGGVPGQRWASDVLIAANNSWQVAIPDGLAPGPYVLRNEVIALHYAAEEDGAQNYPLCVNLWVEGGDGGMELDGFEATEFYREDDPGVWLNVTAGLSSYVVPGPTVAVGATPVPYAEQTISLFEAEGTPVVVLRGTETVPFSGGAAPTAEPRARGRYDRN</sequence>
<name>A0AAE0HGS4_9PEZI</name>
<evidence type="ECO:0000256" key="17">
    <source>
        <dbReference type="SAM" id="SignalP"/>
    </source>
</evidence>
<keyword evidence="8" id="KW-0186">Copper</keyword>
<evidence type="ECO:0000256" key="8">
    <source>
        <dbReference type="ARBA" id="ARBA00023008"/>
    </source>
</evidence>
<keyword evidence="5 17" id="KW-0732">Signal</keyword>
<evidence type="ECO:0000256" key="2">
    <source>
        <dbReference type="ARBA" id="ARBA00004613"/>
    </source>
</evidence>
<comment type="caution">
    <text evidence="19">The sequence shown here is derived from an EMBL/GenBank/DDBJ whole genome shotgun (WGS) entry which is preliminary data.</text>
</comment>
<accession>A0AAE0HGS4</accession>
<dbReference type="GO" id="GO:0004497">
    <property type="term" value="F:monooxygenase activity"/>
    <property type="evidence" value="ECO:0007669"/>
    <property type="project" value="UniProtKB-KW"/>
</dbReference>
<organism evidence="19 20">
    <name type="scientific">Chaetomium fimeti</name>
    <dbReference type="NCBI Taxonomy" id="1854472"/>
    <lineage>
        <taxon>Eukaryota</taxon>
        <taxon>Fungi</taxon>
        <taxon>Dikarya</taxon>
        <taxon>Ascomycota</taxon>
        <taxon>Pezizomycotina</taxon>
        <taxon>Sordariomycetes</taxon>
        <taxon>Sordariomycetidae</taxon>
        <taxon>Sordariales</taxon>
        <taxon>Chaetomiaceae</taxon>
        <taxon>Chaetomium</taxon>
    </lineage>
</organism>
<dbReference type="GO" id="GO:0030245">
    <property type="term" value="P:cellulose catabolic process"/>
    <property type="evidence" value="ECO:0007669"/>
    <property type="project" value="UniProtKB-KW"/>
</dbReference>
<evidence type="ECO:0000313" key="20">
    <source>
        <dbReference type="Proteomes" id="UP001278766"/>
    </source>
</evidence>
<dbReference type="EMBL" id="JAUEPN010000004">
    <property type="protein sequence ID" value="KAK3295386.1"/>
    <property type="molecule type" value="Genomic_DNA"/>
</dbReference>
<keyword evidence="10" id="KW-1015">Disulfide bond</keyword>
<protein>
    <recommendedName>
        <fullName evidence="15">lytic cellulose monooxygenase (C4-dehydrogenating)</fullName>
        <ecNumber evidence="15">1.14.99.56</ecNumber>
    </recommendedName>
</protein>
<feature type="domain" description="Auxiliary Activity family 9 catalytic" evidence="18">
    <location>
        <begin position="23"/>
        <end position="249"/>
    </location>
</feature>
<evidence type="ECO:0000256" key="9">
    <source>
        <dbReference type="ARBA" id="ARBA00023033"/>
    </source>
</evidence>
<evidence type="ECO:0000256" key="11">
    <source>
        <dbReference type="ARBA" id="ARBA00023277"/>
    </source>
</evidence>
<comment type="similarity">
    <text evidence="13">Belongs to the polysaccharide monooxygenase AA9 family.</text>
</comment>
<comment type="catalytic activity">
    <reaction evidence="14">
        <text>[(1-&gt;4)-beta-D-glucosyl]n+m + reduced acceptor + O2 = 4-dehydro-beta-D-glucosyl-[(1-&gt;4)-beta-D-glucosyl]n-1 + [(1-&gt;4)-beta-D-glucosyl]m + acceptor + H2O.</text>
        <dbReference type="EC" id="1.14.99.56"/>
    </reaction>
</comment>
<keyword evidence="19" id="KW-0378">Hydrolase</keyword>
<evidence type="ECO:0000256" key="15">
    <source>
        <dbReference type="ARBA" id="ARBA00047174"/>
    </source>
</evidence>
<dbReference type="EC" id="1.14.99.56" evidence="15"/>
<feature type="chain" id="PRO_5042032591" description="lytic cellulose monooxygenase (C4-dehydrogenating)" evidence="17">
    <location>
        <begin position="23"/>
        <end position="315"/>
    </location>
</feature>
<dbReference type="GeneID" id="87837517"/>
<dbReference type="InterPro" id="IPR005103">
    <property type="entry name" value="AA9_LPMO"/>
</dbReference>
<feature type="region of interest" description="Disordered" evidence="16">
    <location>
        <begin position="296"/>
        <end position="315"/>
    </location>
</feature>
<evidence type="ECO:0000256" key="16">
    <source>
        <dbReference type="SAM" id="MobiDB-lite"/>
    </source>
</evidence>
<evidence type="ECO:0000313" key="19">
    <source>
        <dbReference type="EMBL" id="KAK3295386.1"/>
    </source>
</evidence>
<evidence type="ECO:0000256" key="4">
    <source>
        <dbReference type="ARBA" id="ARBA00022723"/>
    </source>
</evidence>
<keyword evidence="4" id="KW-0479">Metal-binding</keyword>
<evidence type="ECO:0000256" key="10">
    <source>
        <dbReference type="ARBA" id="ARBA00023157"/>
    </source>
</evidence>
<dbReference type="Pfam" id="PF03443">
    <property type="entry name" value="AA9"/>
    <property type="match status" value="1"/>
</dbReference>
<dbReference type="GO" id="GO:0046872">
    <property type="term" value="F:metal ion binding"/>
    <property type="evidence" value="ECO:0007669"/>
    <property type="project" value="UniProtKB-KW"/>
</dbReference>
<evidence type="ECO:0000256" key="1">
    <source>
        <dbReference type="ARBA" id="ARBA00001973"/>
    </source>
</evidence>
<feature type="signal peptide" evidence="17">
    <location>
        <begin position="1"/>
        <end position="22"/>
    </location>
</feature>
<evidence type="ECO:0000256" key="14">
    <source>
        <dbReference type="ARBA" id="ARBA00045077"/>
    </source>
</evidence>
<keyword evidence="20" id="KW-1185">Reference proteome</keyword>
<evidence type="ECO:0000256" key="7">
    <source>
        <dbReference type="ARBA" id="ARBA00023002"/>
    </source>
</evidence>
<dbReference type="RefSeq" id="XP_062658900.1">
    <property type="nucleotide sequence ID" value="XM_062800569.1"/>
</dbReference>
<dbReference type="InterPro" id="IPR049892">
    <property type="entry name" value="AA9"/>
</dbReference>